<evidence type="ECO:0008006" key="3">
    <source>
        <dbReference type="Google" id="ProtNLM"/>
    </source>
</evidence>
<feature type="transmembrane region" description="Helical" evidence="1">
    <location>
        <begin position="622"/>
        <end position="646"/>
    </location>
</feature>
<evidence type="ECO:0000256" key="1">
    <source>
        <dbReference type="SAM" id="Phobius"/>
    </source>
</evidence>
<accession>A0A5Q0TW20</accession>
<organism evidence="2">
    <name type="scientific">Rinkaby virus</name>
    <dbReference type="NCBI Taxonomy" id="2651953"/>
    <lineage>
        <taxon>Viruses</taxon>
        <taxon>Riboviria</taxon>
        <taxon>Negevirus</taxon>
    </lineage>
</organism>
<evidence type="ECO:0000313" key="2">
    <source>
        <dbReference type="EMBL" id="QGA70943.1"/>
    </source>
</evidence>
<feature type="transmembrane region" description="Helical" evidence="1">
    <location>
        <begin position="1143"/>
        <end position="1165"/>
    </location>
</feature>
<dbReference type="EMBL" id="MK440650">
    <property type="protein sequence ID" value="QGA70943.1"/>
    <property type="molecule type" value="Genomic_RNA"/>
</dbReference>
<keyword evidence="1" id="KW-0472">Membrane</keyword>
<sequence length="1211" mass="135231">MQSITILLCLLITPHATLAVLREIFPRYSVAKGAFDEESLANLYDRGSVVNEADLNATCNDNGCSAEFSHSFNFNAARASGVKLTLENNGLQNSTIVLSVAEPSYTIKLDYIYTIYPAYLFVGWASYNYEEDNYNQCMNQPNWYDMINARHEPIRSYTDTYRRYQIVTSQAKRIDYSAWGHTATSVCNHHWATTYVMCERRSLVVDYAQGIAVFSIAPESELSMTMNLAINDDVENFVVQPSIDVPFEIDLDKITFSVSPAGTIISPLAGKYYLARFQREDMFSNINVTNWYKANTMPTISSVTETATKYHSYQLFPPIAYEPDTGKYLPFYNDPNDMKFMNVVKCGSGYVNEKAVRTPTQRRIDALRAQTATDDLLDRTNLDSLLEFLPVFNNPYPKDSLSYFPDPLDEYSNFTSRRDQDCCVPITTASRNYLETYLKSYDLVSKRDGQYEIELPDTLDRSPGNVYPAPVVMNSHNLLKVSLSGVISSNNLRIPYGAADGSVSSASISMMQIATASTGSYFNYEIDYVGLPNLIPITSKSLYLLKKTISVTGTGSYKGSVAFQSPKDPGTSRTICFGSNNICVEPKTVDFLAPPEGAVQDPDTTDCAGVTPSFFSILLSNIGLFAIAIIMIILDIIIGVAVLLVIIRTVPKIFVLVMVLFTAKDVNALSYTASPLQNLSAIPIRDLARFTYSEVYPILYSDVSIPAPIEQDPTDPLISEFYTQNARVFSICHDLVNPTTSFLPKDIDTMSKVKFQLGWYTYVYNISAVKYQLSLPAYLPAMQPSSLLDTTLYARVSVNNVYVQEVNYSFQDPIFIYAFDSPVTATKGKDTYSVLAIATTYNDMVQCPSVTGVSGKSTRLFLIVPNSTTYSEAPIVLSDKQIYVAKSTYRVMDFASRDPITYTGLASVLQRLYTGNIDANTFICNGPDVTLFRATIVLSCDGACVSKSQRSAISKVAYKHEARTQIGNIFFHTHNAYYTRQGVYVPSLIGPLQATPYYSGNCTVSVDSNGALLLMDYEPPNVEYTHFKFDDVSYKSSVSKDSFTFKPTLTTCTGSTWISDDNALLTCNNDCCLSTFDDYQSFNLLQTGDVIRIPHSSDALPFAQYMPTGNQRNFFCPASGCSFNTMQQVYECALDKHPASTVMLFYFIPIFIGFYLLITVVRYTLKGFAYGFKSVKFLNPKFYADKIVAPTKSFTKKIIQKPLRFKYTKNA</sequence>
<keyword evidence="1" id="KW-1133">Transmembrane helix</keyword>
<proteinExistence type="predicted"/>
<keyword evidence="1" id="KW-0812">Transmembrane</keyword>
<name>A0A5Q0TW20_9VIRU</name>
<protein>
    <recommendedName>
        <fullName evidence="3">Glycoprotein</fullName>
    </recommendedName>
</protein>
<reference evidence="2" key="1">
    <citation type="journal article" date="2019" name="Viruses">
        <title>Meta-Transcriptomic Comparison of the RNA Viromes of the Mosquito Vectors Culex pipiens and Culex torrentium in Northern Europe.</title>
        <authorList>
            <person name="Pettersson J.H.O."/>
            <person name="Shi M."/>
            <person name="Eden J.-S."/>
            <person name="Holmes E.C."/>
            <person name="Hesson J.C."/>
        </authorList>
    </citation>
    <scope>NUCLEOTIDE SEQUENCE</scope>
    <source>
        <strain evidence="2">OTU75</strain>
    </source>
</reference>
<feature type="transmembrane region" description="Helical" evidence="1">
    <location>
        <begin position="653"/>
        <end position="673"/>
    </location>
</feature>